<name>A0A7M1RWU7_9CAUD</name>
<evidence type="ECO:0000256" key="5">
    <source>
        <dbReference type="ARBA" id="ARBA00022705"/>
    </source>
</evidence>
<evidence type="ECO:0000256" key="3">
    <source>
        <dbReference type="ARBA" id="ARBA00013308"/>
    </source>
</evidence>
<accession>A0A7M1RWU7</accession>
<reference evidence="12 13" key="1">
    <citation type="submission" date="2020-07" db="EMBL/GenBank/DDBJ databases">
        <title>Taxonomic proposal: Crassvirales, a new order of highly abundant and diverse bacterial viruses.</title>
        <authorList>
            <person name="Shkoporov A.N."/>
            <person name="Stockdale S.R."/>
            <person name="Guerin E."/>
            <person name="Ross R.P."/>
            <person name="Hill C."/>
        </authorList>
    </citation>
    <scope>NUCLEOTIDE SEQUENCE [LARGE SCALE GENOMIC DNA]</scope>
</reference>
<evidence type="ECO:0000256" key="4">
    <source>
        <dbReference type="ARBA" id="ARBA00022598"/>
    </source>
</evidence>
<dbReference type="GO" id="GO:0003910">
    <property type="term" value="F:DNA ligase (ATP) activity"/>
    <property type="evidence" value="ECO:0007669"/>
    <property type="project" value="InterPro"/>
</dbReference>
<evidence type="ECO:0000256" key="1">
    <source>
        <dbReference type="ARBA" id="ARBA00004328"/>
    </source>
</evidence>
<dbReference type="KEGG" id="vg:65129309"/>
<dbReference type="InterPro" id="IPR012340">
    <property type="entry name" value="NA-bd_OB-fold"/>
</dbReference>
<keyword evidence="5" id="KW-0235">DNA replication</keyword>
<dbReference type="GO" id="GO:0005524">
    <property type="term" value="F:ATP binding"/>
    <property type="evidence" value="ECO:0007669"/>
    <property type="project" value="InterPro"/>
</dbReference>
<comment type="similarity">
    <text evidence="2">Belongs to the ATP-dependent DNA ligase family.</text>
</comment>
<dbReference type="SUPFAM" id="SSF50249">
    <property type="entry name" value="Nucleic acid-binding proteins"/>
    <property type="match status" value="1"/>
</dbReference>
<sequence length="401" mass="47372">MIEWLYRKNNNEQPCCWSAELQENMKDIVVRYGIVGKTIRNDVYKVVQKDAVKEIASRYNDKRKQGYMYLSEIKDDNGTPPVEDKFVLYDYLSAYLPSYRNNENNGAILPMLAKTYSGNVWKKVPVMLGQYKINGLRCLISAYKTNDLFRSVRLRFQSREGIIWNSLDNLEDYLLDILPCDFINNMVENNWSIDGEIYLPGHTINEINHFVKDVNCKENKLLQFWCYDIAIQDMVQHKRNEIRAENLPKAKWFYDKESHLNNTDRLINLGSYEISTDKSAVTFRDKFIKAGFEGLILRNPNVDYQFGRRRVGYMEKFKDKTDGKFIIIDIQREQKRNLPIIVCQNDINNETFKTRFSYPHAQQEEILNHKEDYIGKYVFIKFGERSGIGNVPFHIKEVYLL</sequence>
<organism evidence="12 13">
    <name type="scientific">uncultured phage cr11_1</name>
    <dbReference type="NCBI Taxonomy" id="2772067"/>
    <lineage>
        <taxon>Viruses</taxon>
        <taxon>Duplodnaviria</taxon>
        <taxon>Heunggongvirae</taxon>
        <taxon>Uroviricota</taxon>
        <taxon>Caudoviricetes</taxon>
        <taxon>Crassvirales</taxon>
        <taxon>Intestiviridae</taxon>
        <taxon>Crudevirinae</taxon>
        <taxon>Delmidovirus</taxon>
        <taxon>Delmidovirus splanchnicus</taxon>
    </lineage>
</organism>
<dbReference type="InterPro" id="IPR016059">
    <property type="entry name" value="DNA_ligase_ATP-dep_CS"/>
</dbReference>
<dbReference type="Pfam" id="PF01068">
    <property type="entry name" value="DNA_ligase_A_M"/>
    <property type="match status" value="1"/>
</dbReference>
<evidence type="ECO:0000313" key="12">
    <source>
        <dbReference type="EMBL" id="QOR58828.1"/>
    </source>
</evidence>
<keyword evidence="8" id="KW-0234">DNA repair</keyword>
<evidence type="ECO:0000256" key="9">
    <source>
        <dbReference type="ARBA" id="ARBA00032896"/>
    </source>
</evidence>
<dbReference type="EMBL" id="MT774383">
    <property type="protein sequence ID" value="QOR58828.1"/>
    <property type="molecule type" value="Genomic_DNA"/>
</dbReference>
<dbReference type="Gene3D" id="3.30.470.30">
    <property type="entry name" value="DNA ligase/mRNA capping enzyme"/>
    <property type="match status" value="1"/>
</dbReference>
<protein>
    <recommendedName>
        <fullName evidence="3">DNA ligase</fullName>
    </recommendedName>
    <alternativeName>
        <fullName evidence="9">Polydeoxyribonucleotide synthase [ATP]</fullName>
    </alternativeName>
</protein>
<evidence type="ECO:0000259" key="11">
    <source>
        <dbReference type="Pfam" id="PF01068"/>
    </source>
</evidence>
<keyword evidence="4 12" id="KW-0436">Ligase</keyword>
<evidence type="ECO:0000256" key="8">
    <source>
        <dbReference type="ARBA" id="ARBA00023204"/>
    </source>
</evidence>
<comment type="function">
    <text evidence="10">Very low-fidelity DNA ligase that seals nicks in double-stranded DNA during DNA repair. Together with the viral repair DNA polymerase X, fills the single nucleotide gaps generated by the AP endonuclease. It is not essential for viral replication and recombination. Displays a very low adenylation activity towards DNA with 3'-dideoxy- or 3'-amino-terminated nicks compared to regular nick DNA.</text>
</comment>
<evidence type="ECO:0000256" key="6">
    <source>
        <dbReference type="ARBA" id="ARBA00022763"/>
    </source>
</evidence>
<dbReference type="InterPro" id="IPR012310">
    <property type="entry name" value="DNA_ligase_ATP-dep_cent"/>
</dbReference>
<dbReference type="GO" id="GO:0006310">
    <property type="term" value="P:DNA recombination"/>
    <property type="evidence" value="ECO:0007669"/>
    <property type="project" value="InterPro"/>
</dbReference>
<evidence type="ECO:0000256" key="7">
    <source>
        <dbReference type="ARBA" id="ARBA00022844"/>
    </source>
</evidence>
<dbReference type="RefSeq" id="YP_010110986.1">
    <property type="nucleotide sequence ID" value="NC_055876.1"/>
</dbReference>
<evidence type="ECO:0000313" key="13">
    <source>
        <dbReference type="Proteomes" id="UP000593979"/>
    </source>
</evidence>
<dbReference type="GO" id="GO:0044423">
    <property type="term" value="C:virion component"/>
    <property type="evidence" value="ECO:0007669"/>
    <property type="project" value="UniProtKB-KW"/>
</dbReference>
<dbReference type="GeneID" id="65129309"/>
<evidence type="ECO:0000256" key="10">
    <source>
        <dbReference type="ARBA" id="ARBA00046002"/>
    </source>
</evidence>
<feature type="domain" description="ATP-dependent DNA ligase family profile" evidence="11">
    <location>
        <begin position="110"/>
        <end position="318"/>
    </location>
</feature>
<dbReference type="SUPFAM" id="SSF56091">
    <property type="entry name" value="DNA ligase/mRNA capping enzyme, catalytic domain"/>
    <property type="match status" value="1"/>
</dbReference>
<proteinExistence type="inferred from homology"/>
<dbReference type="Proteomes" id="UP000593979">
    <property type="component" value="Segment"/>
</dbReference>
<dbReference type="InterPro" id="IPR050326">
    <property type="entry name" value="NAD_dep_DNA_ligaseB"/>
</dbReference>
<dbReference type="GO" id="GO:0006260">
    <property type="term" value="P:DNA replication"/>
    <property type="evidence" value="ECO:0007669"/>
    <property type="project" value="UniProtKB-KW"/>
</dbReference>
<keyword evidence="6" id="KW-0227">DNA damage</keyword>
<comment type="subcellular location">
    <subcellularLocation>
        <location evidence="1">Virion</location>
    </subcellularLocation>
</comment>
<dbReference type="PROSITE" id="PS00333">
    <property type="entry name" value="DNA_LIGASE_A2"/>
    <property type="match status" value="1"/>
</dbReference>
<keyword evidence="7" id="KW-0946">Virion</keyword>
<keyword evidence="13" id="KW-1185">Reference proteome</keyword>
<dbReference type="PANTHER" id="PTHR47810:SF5">
    <property type="entry name" value="LIGASE, PUTATIVE-RELATED"/>
    <property type="match status" value="1"/>
</dbReference>
<dbReference type="PANTHER" id="PTHR47810">
    <property type="entry name" value="DNA LIGASE"/>
    <property type="match status" value="1"/>
</dbReference>
<dbReference type="GO" id="GO:0006281">
    <property type="term" value="P:DNA repair"/>
    <property type="evidence" value="ECO:0007669"/>
    <property type="project" value="UniProtKB-KW"/>
</dbReference>
<evidence type="ECO:0000256" key="2">
    <source>
        <dbReference type="ARBA" id="ARBA00007572"/>
    </source>
</evidence>